<proteinExistence type="predicted"/>
<dbReference type="InterPro" id="IPR004107">
    <property type="entry name" value="Integrase_SAM-like_N"/>
</dbReference>
<accession>A0A0R1WI22</accession>
<keyword evidence="3" id="KW-0233">DNA recombination</keyword>
<evidence type="ECO:0000259" key="5">
    <source>
        <dbReference type="PROSITE" id="PS51898"/>
    </source>
</evidence>
<dbReference type="Gene3D" id="1.10.150.130">
    <property type="match status" value="1"/>
</dbReference>
<keyword evidence="2 4" id="KW-0238">DNA-binding</keyword>
<name>A0A0R1WI22_9LACO</name>
<dbReference type="Proteomes" id="UP000050973">
    <property type="component" value="Unassembled WGS sequence"/>
</dbReference>
<dbReference type="GO" id="GO:0003677">
    <property type="term" value="F:DNA binding"/>
    <property type="evidence" value="ECO:0007669"/>
    <property type="project" value="UniProtKB-UniRule"/>
</dbReference>
<evidence type="ECO:0000256" key="2">
    <source>
        <dbReference type="ARBA" id="ARBA00023125"/>
    </source>
</evidence>
<dbReference type="RefSeq" id="WP_003711879.1">
    <property type="nucleotide sequence ID" value="NZ_AZGE01000001.1"/>
</dbReference>
<dbReference type="PANTHER" id="PTHR30349:SF81">
    <property type="entry name" value="TYROSINE RECOMBINASE XERC"/>
    <property type="match status" value="1"/>
</dbReference>
<dbReference type="PROSITE" id="PS51900">
    <property type="entry name" value="CB"/>
    <property type="match status" value="1"/>
</dbReference>
<dbReference type="InterPro" id="IPR013762">
    <property type="entry name" value="Integrase-like_cat_sf"/>
</dbReference>
<comment type="caution">
    <text evidence="7">The sequence shown here is derived from an EMBL/GenBank/DDBJ whole genome shotgun (WGS) entry which is preliminary data.</text>
</comment>
<dbReference type="GO" id="GO:0006310">
    <property type="term" value="P:DNA recombination"/>
    <property type="evidence" value="ECO:0007669"/>
    <property type="project" value="UniProtKB-KW"/>
</dbReference>
<dbReference type="SUPFAM" id="SSF56349">
    <property type="entry name" value="DNA breaking-rejoining enzymes"/>
    <property type="match status" value="1"/>
</dbReference>
<dbReference type="InterPro" id="IPR010998">
    <property type="entry name" value="Integrase_recombinase_N"/>
</dbReference>
<dbReference type="InterPro" id="IPR011010">
    <property type="entry name" value="DNA_brk_join_enz"/>
</dbReference>
<dbReference type="InterPro" id="IPR050090">
    <property type="entry name" value="Tyrosine_recombinase_XerCD"/>
</dbReference>
<organism evidence="7 8">
    <name type="scientific">Limosilactobacillus oris DSM 4864</name>
    <dbReference type="NCBI Taxonomy" id="1423779"/>
    <lineage>
        <taxon>Bacteria</taxon>
        <taxon>Bacillati</taxon>
        <taxon>Bacillota</taxon>
        <taxon>Bacilli</taxon>
        <taxon>Lactobacillales</taxon>
        <taxon>Lactobacillaceae</taxon>
        <taxon>Limosilactobacillus</taxon>
    </lineage>
</organism>
<reference evidence="7 8" key="1">
    <citation type="journal article" date="2015" name="Genome Announc.">
        <title>Expanding the biotechnology potential of lactobacilli through comparative genomics of 213 strains and associated genera.</title>
        <authorList>
            <person name="Sun Z."/>
            <person name="Harris H.M."/>
            <person name="McCann A."/>
            <person name="Guo C."/>
            <person name="Argimon S."/>
            <person name="Zhang W."/>
            <person name="Yang X."/>
            <person name="Jeffery I.B."/>
            <person name="Cooney J.C."/>
            <person name="Kagawa T.F."/>
            <person name="Liu W."/>
            <person name="Song Y."/>
            <person name="Salvetti E."/>
            <person name="Wrobel A."/>
            <person name="Rasinkangas P."/>
            <person name="Parkhill J."/>
            <person name="Rea M.C."/>
            <person name="O'Sullivan O."/>
            <person name="Ritari J."/>
            <person name="Douillard F.P."/>
            <person name="Paul Ross R."/>
            <person name="Yang R."/>
            <person name="Briner A.E."/>
            <person name="Felis G.E."/>
            <person name="de Vos W.M."/>
            <person name="Barrangou R."/>
            <person name="Klaenhammer T.R."/>
            <person name="Caufield P.W."/>
            <person name="Cui Y."/>
            <person name="Zhang H."/>
            <person name="O'Toole P.W."/>
        </authorList>
    </citation>
    <scope>NUCLEOTIDE SEQUENCE [LARGE SCALE GENOMIC DNA]</scope>
    <source>
        <strain evidence="7 8">DSM 4864</strain>
    </source>
</reference>
<dbReference type="Gene3D" id="1.10.443.10">
    <property type="entry name" value="Intergrase catalytic core"/>
    <property type="match status" value="1"/>
</dbReference>
<keyword evidence="1" id="KW-0229">DNA integration</keyword>
<dbReference type="PROSITE" id="PS51898">
    <property type="entry name" value="TYR_RECOMBINASE"/>
    <property type="match status" value="1"/>
</dbReference>
<dbReference type="Pfam" id="PF00589">
    <property type="entry name" value="Phage_integrase"/>
    <property type="match status" value="1"/>
</dbReference>
<dbReference type="AlphaFoldDB" id="A0A0R1WI22"/>
<dbReference type="InterPro" id="IPR044068">
    <property type="entry name" value="CB"/>
</dbReference>
<dbReference type="EMBL" id="AZGE01000001">
    <property type="protein sequence ID" value="KRM17093.1"/>
    <property type="molecule type" value="Genomic_DNA"/>
</dbReference>
<protein>
    <submittedName>
        <fullName evidence="7">Phage integrase, N-terminal SAM domain protein</fullName>
    </submittedName>
</protein>
<evidence type="ECO:0000256" key="4">
    <source>
        <dbReference type="PROSITE-ProRule" id="PRU01248"/>
    </source>
</evidence>
<dbReference type="PANTHER" id="PTHR30349">
    <property type="entry name" value="PHAGE INTEGRASE-RELATED"/>
    <property type="match status" value="1"/>
</dbReference>
<evidence type="ECO:0000256" key="3">
    <source>
        <dbReference type="ARBA" id="ARBA00023172"/>
    </source>
</evidence>
<dbReference type="PATRIC" id="fig|1423779.3.peg.258"/>
<feature type="domain" description="Tyr recombinase" evidence="5">
    <location>
        <begin position="107"/>
        <end position="289"/>
    </location>
</feature>
<dbReference type="GO" id="GO:0015074">
    <property type="term" value="P:DNA integration"/>
    <property type="evidence" value="ECO:0007669"/>
    <property type="project" value="UniProtKB-KW"/>
</dbReference>
<evidence type="ECO:0000313" key="8">
    <source>
        <dbReference type="Proteomes" id="UP000050973"/>
    </source>
</evidence>
<evidence type="ECO:0000256" key="1">
    <source>
        <dbReference type="ARBA" id="ARBA00022908"/>
    </source>
</evidence>
<dbReference type="InterPro" id="IPR002104">
    <property type="entry name" value="Integrase_catalytic"/>
</dbReference>
<dbReference type="Pfam" id="PF02899">
    <property type="entry name" value="Phage_int_SAM_1"/>
    <property type="match status" value="1"/>
</dbReference>
<gene>
    <name evidence="7" type="ORF">FC49_GL000255</name>
</gene>
<feature type="domain" description="Core-binding (CB)" evidence="6">
    <location>
        <begin position="1"/>
        <end position="85"/>
    </location>
</feature>
<evidence type="ECO:0000259" key="6">
    <source>
        <dbReference type="PROSITE" id="PS51900"/>
    </source>
</evidence>
<sequence>MEELVDKYLAYLKGSQGRSANTLMSYRRDLDQAAAFLQAQGVGKWSAVDQYQLLALIAEQKKRGRSPATINRQLSALRQFYRYLVRHQQLRFNPMELVDNQQLTEKLPPEILTEPEIKQLLAAPDQAHALGKRDRALLAVLATTGMRVSELVDLLVTDLHLDIKMIRLGSGGRRERLVPISDQAVQELKQYLAAVRPLLVAEGEQAVFVNAHGHQLTRQGVWKNLRTLVRQAGIEKAVTPRTLRYSFAVHLLRSGADGRLIQEMLGYSELRAIKPYLKMTVQELSADYRQHQPKI</sequence>
<evidence type="ECO:0000313" key="7">
    <source>
        <dbReference type="EMBL" id="KRM17093.1"/>
    </source>
</evidence>